<dbReference type="EMBL" id="MBPK01000040">
    <property type="protein sequence ID" value="PKT80794.1"/>
    <property type="molecule type" value="Genomic_DNA"/>
</dbReference>
<dbReference type="STRING" id="556267.HWAG_00028"/>
<evidence type="ECO:0000313" key="3">
    <source>
        <dbReference type="EMBL" id="PKT80794.1"/>
    </source>
</evidence>
<dbReference type="Pfam" id="PF18914">
    <property type="entry name" value="DUF5666"/>
    <property type="match status" value="1"/>
</dbReference>
<dbReference type="InterPro" id="IPR043724">
    <property type="entry name" value="DUF5666"/>
</dbReference>
<organism evidence="3 4">
    <name type="scientific">Helicobacter winghamensis</name>
    <dbReference type="NCBI Taxonomy" id="157268"/>
    <lineage>
        <taxon>Bacteria</taxon>
        <taxon>Pseudomonadati</taxon>
        <taxon>Campylobacterota</taxon>
        <taxon>Epsilonproteobacteria</taxon>
        <taxon>Campylobacterales</taxon>
        <taxon>Helicobacteraceae</taxon>
        <taxon>Helicobacter</taxon>
    </lineage>
</organism>
<name>A0A2N3PIU6_9HELI</name>
<dbReference type="GeneID" id="97289675"/>
<evidence type="ECO:0000256" key="1">
    <source>
        <dbReference type="SAM" id="SignalP"/>
    </source>
</evidence>
<comment type="caution">
    <text evidence="3">The sequence shown here is derived from an EMBL/GenBank/DDBJ whole genome shotgun (WGS) entry which is preliminary data.</text>
</comment>
<gene>
    <name evidence="3" type="ORF">BCM31_02180</name>
</gene>
<protein>
    <recommendedName>
        <fullName evidence="2">DUF5666 domain-containing protein</fullName>
    </recommendedName>
</protein>
<sequence>MLKQILATVLLSLSLSPLLADNDIEIQGQITKINNAQKTISLSNANGEVIIQVFPYTELKGDNCGAFGNDTQEKFSALKTGMFVEIETLPQANGGLGAKSIEWKCGAKAY</sequence>
<feature type="chain" id="PRO_5014846342" description="DUF5666 domain-containing protein" evidence="1">
    <location>
        <begin position="21"/>
        <end position="110"/>
    </location>
</feature>
<accession>A0A2N3PIU6</accession>
<dbReference type="OrthoDB" id="5329500at2"/>
<keyword evidence="4" id="KW-1185">Reference proteome</keyword>
<evidence type="ECO:0000259" key="2">
    <source>
        <dbReference type="Pfam" id="PF18914"/>
    </source>
</evidence>
<dbReference type="RefSeq" id="WP_006801720.1">
    <property type="nucleotide sequence ID" value="NZ_CABKOI010000021.1"/>
</dbReference>
<evidence type="ECO:0000313" key="4">
    <source>
        <dbReference type="Proteomes" id="UP000233350"/>
    </source>
</evidence>
<feature type="signal peptide" evidence="1">
    <location>
        <begin position="1"/>
        <end position="20"/>
    </location>
</feature>
<dbReference type="Proteomes" id="UP000233350">
    <property type="component" value="Unassembled WGS sequence"/>
</dbReference>
<feature type="domain" description="DUF5666" evidence="2">
    <location>
        <begin position="27"/>
        <end position="102"/>
    </location>
</feature>
<keyword evidence="1" id="KW-0732">Signal</keyword>
<dbReference type="AlphaFoldDB" id="A0A2N3PIU6"/>
<reference evidence="3 4" key="1">
    <citation type="submission" date="2016-07" db="EMBL/GenBank/DDBJ databases">
        <title>Detection of Helicobacter winghamensis from caecal content of red fox (Vulpes vulpes).</title>
        <authorList>
            <person name="Zanoni R.G."/>
            <person name="Florio D."/>
            <person name="Caffara M."/>
            <person name="Renzi M."/>
            <person name="Parisi A."/>
            <person name="Pasquali F."/>
            <person name="Manfreda G."/>
        </authorList>
    </citation>
    <scope>NUCLEOTIDE SEQUENCE [LARGE SCALE GENOMIC DNA]</scope>
    <source>
        <strain evidence="3 4">295_13</strain>
    </source>
</reference>
<proteinExistence type="predicted"/>